<dbReference type="Gene3D" id="3.40.50.720">
    <property type="entry name" value="NAD(P)-binding Rossmann-like Domain"/>
    <property type="match status" value="3"/>
</dbReference>
<dbReference type="RefSeq" id="WP_338684393.1">
    <property type="nucleotide sequence ID" value="NZ_AP024702.1"/>
</dbReference>
<dbReference type="SUPFAM" id="SSF54373">
    <property type="entry name" value="FAD-linked reductases, C-terminal domain"/>
    <property type="match status" value="1"/>
</dbReference>
<reference evidence="2 3" key="1">
    <citation type="submission" date="2021-06" db="EMBL/GenBank/DDBJ databases">
        <title>Complete genome of Haloferula helveola possessing various polysaccharide degrading enzymes.</title>
        <authorList>
            <person name="Takami H."/>
            <person name="Huang C."/>
            <person name="Hamasaki K."/>
        </authorList>
    </citation>
    <scope>NUCLEOTIDE SEQUENCE [LARGE SCALE GENOMIC DNA]</scope>
    <source>
        <strain evidence="2 3">CN-1</strain>
    </source>
</reference>
<keyword evidence="3" id="KW-1185">Reference proteome</keyword>
<evidence type="ECO:0000313" key="3">
    <source>
        <dbReference type="Proteomes" id="UP001374893"/>
    </source>
</evidence>
<evidence type="ECO:0000259" key="1">
    <source>
        <dbReference type="Pfam" id="PF03275"/>
    </source>
</evidence>
<dbReference type="SUPFAM" id="SSF51971">
    <property type="entry name" value="Nucleotide-binding domain"/>
    <property type="match status" value="1"/>
</dbReference>
<dbReference type="Proteomes" id="UP001374893">
    <property type="component" value="Chromosome"/>
</dbReference>
<dbReference type="PANTHER" id="PTHR21197">
    <property type="entry name" value="UDP-GALACTOPYRANOSE MUTASE"/>
    <property type="match status" value="1"/>
</dbReference>
<dbReference type="Pfam" id="PF13450">
    <property type="entry name" value="NAD_binding_8"/>
    <property type="match status" value="1"/>
</dbReference>
<evidence type="ECO:0000313" key="2">
    <source>
        <dbReference type="EMBL" id="BCX48285.1"/>
    </source>
</evidence>
<sequence length="388" mass="44889">MSTETDFLIVGAGFAGLVVGERLAAAGWRCVVVDRRPHLGGNAYDSKDALGVLTHRYGPHYFRSNSTKIVDYLSRFTAWHPVEYRIKSHTGDRYWSFPINLNTFEEWIGRPSSTEEFEAWLEEKRVPIDEPANSEEVILSKVGRELYEQFFEGYTLKQWNRHPRELDASVCARIPIRTNRDDRYLREEFQALPDKGYTTMFERMLDASPGLEIHLGIDFEEAKARWKFRHLVFTGPVDEFYGRRFGALPYRSLRFESESFDAEQLVGREVISGKPGFWQPAMQVNYPEPDVPFTRIVEIKHATGQQIDATNIVREYPKTWTPDDEPYYPVPAPDAAEAYRRYAELSAKEESVSFIGRLATYRYYNMDQVTGMALAEADRLLARYGKPD</sequence>
<dbReference type="InterPro" id="IPR015899">
    <property type="entry name" value="UDP-GalPyranose_mutase_C"/>
</dbReference>
<protein>
    <submittedName>
        <fullName evidence="2">UDP-galactopyranose mutase</fullName>
    </submittedName>
</protein>
<proteinExistence type="predicted"/>
<name>A0ABN6H3Q9_9BACT</name>
<dbReference type="Pfam" id="PF03275">
    <property type="entry name" value="GLF"/>
    <property type="match status" value="1"/>
</dbReference>
<feature type="domain" description="UDP-galactopyranose mutase C-terminal" evidence="1">
    <location>
        <begin position="149"/>
        <end position="363"/>
    </location>
</feature>
<organism evidence="2 3">
    <name type="scientific">Haloferula helveola</name>
    <dbReference type="NCBI Taxonomy" id="490095"/>
    <lineage>
        <taxon>Bacteria</taxon>
        <taxon>Pseudomonadati</taxon>
        <taxon>Verrucomicrobiota</taxon>
        <taxon>Verrucomicrobiia</taxon>
        <taxon>Verrucomicrobiales</taxon>
        <taxon>Verrucomicrobiaceae</taxon>
        <taxon>Haloferula</taxon>
    </lineage>
</organism>
<dbReference type="EMBL" id="AP024702">
    <property type="protein sequence ID" value="BCX48285.1"/>
    <property type="molecule type" value="Genomic_DNA"/>
</dbReference>
<accession>A0ABN6H3Q9</accession>
<dbReference type="PANTHER" id="PTHR21197:SF0">
    <property type="entry name" value="UDP-GALACTOPYRANOSE MUTASE"/>
    <property type="match status" value="1"/>
</dbReference>
<gene>
    <name evidence="2" type="ORF">HAHE_21930</name>
</gene>